<feature type="transmembrane region" description="Helical" evidence="6">
    <location>
        <begin position="256"/>
        <end position="272"/>
    </location>
</feature>
<organism evidence="7 8">
    <name type="scientific">Cohnella hongkongensis</name>
    <dbReference type="NCBI Taxonomy" id="178337"/>
    <lineage>
        <taxon>Bacteria</taxon>
        <taxon>Bacillati</taxon>
        <taxon>Bacillota</taxon>
        <taxon>Bacilli</taxon>
        <taxon>Bacillales</taxon>
        <taxon>Paenibacillaceae</taxon>
        <taxon>Cohnella</taxon>
    </lineage>
</organism>
<keyword evidence="8" id="KW-1185">Reference proteome</keyword>
<dbReference type="CDD" id="cd06579">
    <property type="entry name" value="TM_PBP1_transp_AraH_like"/>
    <property type="match status" value="1"/>
</dbReference>
<gene>
    <name evidence="7" type="ORF">ACFO3S_20930</name>
</gene>
<dbReference type="InterPro" id="IPR001851">
    <property type="entry name" value="ABC_transp_permease"/>
</dbReference>
<dbReference type="RefSeq" id="WP_378100054.1">
    <property type="nucleotide sequence ID" value="NZ_JBHSEP010000018.1"/>
</dbReference>
<dbReference type="EMBL" id="JBHSEP010000018">
    <property type="protein sequence ID" value="MFC4600721.1"/>
    <property type="molecule type" value="Genomic_DNA"/>
</dbReference>
<evidence type="ECO:0000256" key="1">
    <source>
        <dbReference type="ARBA" id="ARBA00004651"/>
    </source>
</evidence>
<accession>A0ABV9FJ18</accession>
<feature type="transmembrane region" description="Helical" evidence="6">
    <location>
        <begin position="304"/>
        <end position="323"/>
    </location>
</feature>
<evidence type="ECO:0000256" key="4">
    <source>
        <dbReference type="ARBA" id="ARBA00022989"/>
    </source>
</evidence>
<feature type="transmembrane region" description="Helical" evidence="6">
    <location>
        <begin position="105"/>
        <end position="128"/>
    </location>
</feature>
<proteinExistence type="predicted"/>
<evidence type="ECO:0000313" key="8">
    <source>
        <dbReference type="Proteomes" id="UP001596028"/>
    </source>
</evidence>
<dbReference type="Proteomes" id="UP001596028">
    <property type="component" value="Unassembled WGS sequence"/>
</dbReference>
<dbReference type="Pfam" id="PF02653">
    <property type="entry name" value="BPD_transp_2"/>
    <property type="match status" value="1"/>
</dbReference>
<comment type="subcellular location">
    <subcellularLocation>
        <location evidence="1">Cell membrane</location>
        <topology evidence="1">Multi-pass membrane protein</topology>
    </subcellularLocation>
</comment>
<evidence type="ECO:0000256" key="6">
    <source>
        <dbReference type="SAM" id="Phobius"/>
    </source>
</evidence>
<evidence type="ECO:0000313" key="7">
    <source>
        <dbReference type="EMBL" id="MFC4600721.1"/>
    </source>
</evidence>
<feature type="transmembrane region" description="Helical" evidence="6">
    <location>
        <begin position="225"/>
        <end position="244"/>
    </location>
</feature>
<keyword evidence="5 6" id="KW-0472">Membrane</keyword>
<reference evidence="8" key="1">
    <citation type="journal article" date="2019" name="Int. J. Syst. Evol. Microbiol.">
        <title>The Global Catalogue of Microorganisms (GCM) 10K type strain sequencing project: providing services to taxonomists for standard genome sequencing and annotation.</title>
        <authorList>
            <consortium name="The Broad Institute Genomics Platform"/>
            <consortium name="The Broad Institute Genome Sequencing Center for Infectious Disease"/>
            <person name="Wu L."/>
            <person name="Ma J."/>
        </authorList>
    </citation>
    <scope>NUCLEOTIDE SEQUENCE [LARGE SCALE GENOMIC DNA]</scope>
    <source>
        <strain evidence="8">CCUG 49571</strain>
    </source>
</reference>
<keyword evidence="3 6" id="KW-0812">Transmembrane</keyword>
<feature type="transmembrane region" description="Helical" evidence="6">
    <location>
        <begin position="55"/>
        <end position="74"/>
    </location>
</feature>
<evidence type="ECO:0000256" key="5">
    <source>
        <dbReference type="ARBA" id="ARBA00023136"/>
    </source>
</evidence>
<feature type="transmembrane region" description="Helical" evidence="6">
    <location>
        <begin position="135"/>
        <end position="156"/>
    </location>
</feature>
<evidence type="ECO:0000256" key="2">
    <source>
        <dbReference type="ARBA" id="ARBA00022475"/>
    </source>
</evidence>
<comment type="caution">
    <text evidence="7">The sequence shown here is derived from an EMBL/GenBank/DDBJ whole genome shotgun (WGS) entry which is preliminary data.</text>
</comment>
<feature type="transmembrane region" description="Helical" evidence="6">
    <location>
        <begin position="21"/>
        <end position="43"/>
    </location>
</feature>
<dbReference type="PANTHER" id="PTHR32196">
    <property type="entry name" value="ABC TRANSPORTER PERMEASE PROTEIN YPHD-RELATED-RELATED"/>
    <property type="match status" value="1"/>
</dbReference>
<keyword evidence="4 6" id="KW-1133">Transmembrane helix</keyword>
<feature type="transmembrane region" description="Helical" evidence="6">
    <location>
        <begin position="176"/>
        <end position="194"/>
    </location>
</feature>
<sequence>MSKLQSSSISDAGQASRIRSILKTPESGIFLVLLAICVLLTIVRPNFADSYNLGILVRQFSFVAIVALGQTLVLLKGGIDLSVGAVAGLSGILSSWLMINSGINPYICVLIGILIGAVCGAINGLFITKFNLNPFIVTLATGEIFAGFILVITKGWAIRNLPESVLYLGQGMIGPIPVPFIIMIVLTVIFMYLLKNTPFGRYIYAIGGNESAARLVGIKIDKVKISVYAISGALAALAGIIMATRLAAGQPTIGDGWLMASITAAIIGGTSLNGGEGRVIGSVIGAALMGVLANAIVLLSISAYWERVIIGLVVLAAIVLDRVRARLNRN</sequence>
<feature type="transmembrane region" description="Helical" evidence="6">
    <location>
        <begin position="81"/>
        <end position="99"/>
    </location>
</feature>
<protein>
    <submittedName>
        <fullName evidence="7">ABC transporter permease</fullName>
    </submittedName>
</protein>
<feature type="transmembrane region" description="Helical" evidence="6">
    <location>
        <begin position="279"/>
        <end position="298"/>
    </location>
</feature>
<name>A0ABV9FJ18_9BACL</name>
<keyword evidence="2" id="KW-1003">Cell membrane</keyword>
<evidence type="ECO:0000256" key="3">
    <source>
        <dbReference type="ARBA" id="ARBA00022692"/>
    </source>
</evidence>